<dbReference type="InterPro" id="IPR051599">
    <property type="entry name" value="Cell_Envelope_Assoc"/>
</dbReference>
<evidence type="ECO:0000313" key="3">
    <source>
        <dbReference type="Proteomes" id="UP001220962"/>
    </source>
</evidence>
<accession>A0AAX3N633</accession>
<dbReference type="PANTHER" id="PTHR30336:SF20">
    <property type="entry name" value="DUF218 DOMAIN-CONTAINING PROTEIN"/>
    <property type="match status" value="1"/>
</dbReference>
<evidence type="ECO:0000259" key="1">
    <source>
        <dbReference type="Pfam" id="PF02698"/>
    </source>
</evidence>
<name>A0AAX3N633_9BACL</name>
<dbReference type="InterPro" id="IPR014729">
    <property type="entry name" value="Rossmann-like_a/b/a_fold"/>
</dbReference>
<protein>
    <submittedName>
        <fullName evidence="2">YdcF family protein</fullName>
    </submittedName>
</protein>
<evidence type="ECO:0000313" key="2">
    <source>
        <dbReference type="EMBL" id="WDH84579.1"/>
    </source>
</evidence>
<dbReference type="Gene3D" id="3.40.50.620">
    <property type="entry name" value="HUPs"/>
    <property type="match status" value="1"/>
</dbReference>
<organism evidence="2 3">
    <name type="scientific">Paenibacillus urinalis</name>
    <dbReference type="NCBI Taxonomy" id="521520"/>
    <lineage>
        <taxon>Bacteria</taxon>
        <taxon>Bacillati</taxon>
        <taxon>Bacillota</taxon>
        <taxon>Bacilli</taxon>
        <taxon>Bacillales</taxon>
        <taxon>Paenibacillaceae</taxon>
        <taxon>Paenibacillus</taxon>
    </lineage>
</organism>
<feature type="domain" description="DUF218" evidence="1">
    <location>
        <begin position="17"/>
        <end position="160"/>
    </location>
</feature>
<dbReference type="AlphaFoldDB" id="A0AAX3N633"/>
<gene>
    <name evidence="2" type="ORF">PUW23_10360</name>
</gene>
<dbReference type="EMBL" id="CP118101">
    <property type="protein sequence ID" value="WDH84579.1"/>
    <property type="molecule type" value="Genomic_DNA"/>
</dbReference>
<dbReference type="Pfam" id="PF02698">
    <property type="entry name" value="DUF218"/>
    <property type="match status" value="1"/>
</dbReference>
<dbReference type="Proteomes" id="UP001220962">
    <property type="component" value="Chromosome"/>
</dbReference>
<sequence length="174" mass="19693">MWEIVSYSHEDHRRHGDTAVVLGAAVYGHSPSPVFQSRIDHAIHLYQTGDADTIIFTGGRSEKDAPAESEVGRRYAIQHGVTPEDIYIEDVSRITETNLIQAKKLGDAQLIRTYTLVSDPLHMKRAVVIAEQLGMDVISSPTPNSRYQSLRTKVPFLMRETFLLMGYRVIQWIK</sequence>
<dbReference type="PANTHER" id="PTHR30336">
    <property type="entry name" value="INNER MEMBRANE PROTEIN, PROBABLE PERMEASE"/>
    <property type="match status" value="1"/>
</dbReference>
<dbReference type="InterPro" id="IPR003848">
    <property type="entry name" value="DUF218"/>
</dbReference>
<dbReference type="RefSeq" id="WP_274359789.1">
    <property type="nucleotide sequence ID" value="NZ_CP118101.1"/>
</dbReference>
<proteinExistence type="predicted"/>
<dbReference type="GO" id="GO:0005886">
    <property type="term" value="C:plasma membrane"/>
    <property type="evidence" value="ECO:0007669"/>
    <property type="project" value="TreeGrafter"/>
</dbReference>
<reference evidence="2" key="1">
    <citation type="submission" date="2023-02" db="EMBL/GenBank/DDBJ databases">
        <title>Pathogen: clinical or host-associated sample.</title>
        <authorList>
            <person name="Hergert J."/>
            <person name="Casey R."/>
            <person name="Wagner J."/>
            <person name="Young E.L."/>
            <person name="Oakeson K.F."/>
        </authorList>
    </citation>
    <scope>NUCLEOTIDE SEQUENCE</scope>
    <source>
        <strain evidence="2">2022CK-00830</strain>
    </source>
</reference>
<dbReference type="CDD" id="cd06259">
    <property type="entry name" value="YdcF-like"/>
    <property type="match status" value="1"/>
</dbReference>